<dbReference type="WBParaSite" id="MhA1_Contig437.frz3.gene3">
    <property type="protein sequence ID" value="MhA1_Contig437.frz3.gene3"/>
    <property type="gene ID" value="MhA1_Contig437.frz3.gene3"/>
</dbReference>
<evidence type="ECO:0000259" key="1">
    <source>
        <dbReference type="Pfam" id="PF25883"/>
    </source>
</evidence>
<sequence length="93" mass="10955">MREQITKLFELGEVEDLFEVYAGCERPGLAGIDCWNWHVPQTGFFHLIFGNEKAWILPVTLKFQIFRKQQNIDEKRFQLGLQPIPEEYLGNEV</sequence>
<feature type="domain" description="Ctg-1-like C-terminal" evidence="1">
    <location>
        <begin position="13"/>
        <end position="71"/>
    </location>
</feature>
<organism evidence="2 3">
    <name type="scientific">Meloidogyne hapla</name>
    <name type="common">Root-knot nematode worm</name>
    <dbReference type="NCBI Taxonomy" id="6305"/>
    <lineage>
        <taxon>Eukaryota</taxon>
        <taxon>Metazoa</taxon>
        <taxon>Ecdysozoa</taxon>
        <taxon>Nematoda</taxon>
        <taxon>Chromadorea</taxon>
        <taxon>Rhabditida</taxon>
        <taxon>Tylenchina</taxon>
        <taxon>Tylenchomorpha</taxon>
        <taxon>Tylenchoidea</taxon>
        <taxon>Meloidogynidae</taxon>
        <taxon>Meloidogyninae</taxon>
        <taxon>Meloidogyne</taxon>
    </lineage>
</organism>
<evidence type="ECO:0000313" key="2">
    <source>
        <dbReference type="Proteomes" id="UP000095281"/>
    </source>
</evidence>
<proteinExistence type="predicted"/>
<dbReference type="AlphaFoldDB" id="A0A1I8BRH8"/>
<evidence type="ECO:0000313" key="3">
    <source>
        <dbReference type="WBParaSite" id="MhA1_Contig437.frz3.gene3"/>
    </source>
</evidence>
<protein>
    <submittedName>
        <fullName evidence="3">Acetyltransferase</fullName>
    </submittedName>
</protein>
<dbReference type="InterPro" id="IPR058960">
    <property type="entry name" value="Ctg-1-like_C"/>
</dbReference>
<reference evidence="3" key="1">
    <citation type="submission" date="2016-11" db="UniProtKB">
        <authorList>
            <consortium name="WormBaseParasite"/>
        </authorList>
    </citation>
    <scope>IDENTIFICATION</scope>
</reference>
<dbReference type="Proteomes" id="UP000095281">
    <property type="component" value="Unplaced"/>
</dbReference>
<dbReference type="Pfam" id="PF25883">
    <property type="entry name" value="F28H7_8_C"/>
    <property type="match status" value="1"/>
</dbReference>
<name>A0A1I8BRH8_MELHA</name>
<accession>A0A1I8BRH8</accession>
<keyword evidence="2" id="KW-1185">Reference proteome</keyword>